<reference evidence="2 3" key="1">
    <citation type="submission" date="2018-01" db="EMBL/GenBank/DDBJ databases">
        <title>G. obscuriglobus.</title>
        <authorList>
            <person name="Franke J."/>
            <person name="Blomberg W."/>
            <person name="Selmecki A."/>
        </authorList>
    </citation>
    <scope>NUCLEOTIDE SEQUENCE [LARGE SCALE GENOMIC DNA]</scope>
    <source>
        <strain evidence="2 3">DSM 5831</strain>
    </source>
</reference>
<dbReference type="AlphaFoldDB" id="A0A2Z3H993"/>
<gene>
    <name evidence="2" type="ORF">C1280_12055</name>
</gene>
<keyword evidence="3" id="KW-1185">Reference proteome</keyword>
<evidence type="ECO:0000313" key="3">
    <source>
        <dbReference type="Proteomes" id="UP000245802"/>
    </source>
</evidence>
<dbReference type="Proteomes" id="UP000245802">
    <property type="component" value="Chromosome"/>
</dbReference>
<proteinExistence type="predicted"/>
<name>A0A2Z3H993_9BACT</name>
<protein>
    <submittedName>
        <fullName evidence="2">Uncharacterized protein</fullName>
    </submittedName>
</protein>
<dbReference type="EMBL" id="CP025958">
    <property type="protein sequence ID" value="AWM37650.1"/>
    <property type="molecule type" value="Genomic_DNA"/>
</dbReference>
<dbReference type="RefSeq" id="WP_010035388.1">
    <property type="nucleotide sequence ID" value="NZ_CP025958.1"/>
</dbReference>
<sequence>MALSTLGSATADLRQHLRVILERFEARLEPRVLTSLAQPVCPAAVFDWENQLARDRRELGRDVIAWGYNRLEGGAPDARPAHVQLEGTQYRLVRAKTRQEVGTLFGPIARWRHLYRPADRHAPEPAFAPLAHVPGLVANTTPALAQATGRYLAEDGATQRTVQQRVRDTHGANMGTGRLRELAAGLSEAMSAACPALQVRRLVELLGQADQSRGSRKPVLSVGRDGITLRQHPVGFFEVASCATLAVFDRAGRRLGRVPGAGARTRPGPHERPVDAPGPGRVAGMDRSGPAAGVRDRRRG</sequence>
<accession>A0A2Z3H993</accession>
<organism evidence="2 3">
    <name type="scientific">Gemmata obscuriglobus</name>
    <dbReference type="NCBI Taxonomy" id="114"/>
    <lineage>
        <taxon>Bacteria</taxon>
        <taxon>Pseudomonadati</taxon>
        <taxon>Planctomycetota</taxon>
        <taxon>Planctomycetia</taxon>
        <taxon>Gemmatales</taxon>
        <taxon>Gemmataceae</taxon>
        <taxon>Gemmata</taxon>
    </lineage>
</organism>
<evidence type="ECO:0000313" key="2">
    <source>
        <dbReference type="EMBL" id="AWM37650.1"/>
    </source>
</evidence>
<feature type="region of interest" description="Disordered" evidence="1">
    <location>
        <begin position="257"/>
        <end position="300"/>
    </location>
</feature>
<dbReference type="KEGG" id="gog:C1280_12055"/>
<evidence type="ECO:0000256" key="1">
    <source>
        <dbReference type="SAM" id="MobiDB-lite"/>
    </source>
</evidence>